<evidence type="ECO:0000256" key="4">
    <source>
        <dbReference type="ARBA" id="ARBA00023242"/>
    </source>
</evidence>
<dbReference type="PROSITE" id="PS50166">
    <property type="entry name" value="IMPORTIN_B_NT"/>
    <property type="match status" value="1"/>
</dbReference>
<accession>A0A9P8T1A4</accession>
<dbReference type="PANTHER" id="PTHR10997">
    <property type="entry name" value="IMPORTIN-7, 8, 11"/>
    <property type="match status" value="1"/>
</dbReference>
<sequence>MDLNIDSLVTVLTVAAGKERGANQKASENQLKQWETVSGYHFLLQSVYLNVEYPLQIRWLAVICLKNGVEKYWRSTRVNAISKEEKFEIKRHFFNLLDESNDQLAIQNAHALARVCRFDFPAEWPTLFEEIAGLLESNSRNIVKLHNLLLMTNQILKTLASIRIGRARAAMQNKVTVVVPHLVQLYKGFFNHWTSDGSFNTAVMEVGYLCLKNLRRAIVDGYEYPHRDAVVVEFFQLSLQHFQKLLLLHESSQLPLLERYLKAYVKLYTNLVNDNVVAFVMMPDSYQIFMTMLSLLESKASEIYNSEENEFWEQLAIKMVSNLKKLTAFGYKKGAVMLKQRNDQSEVRGAAEMVATQFFNLQLVEHLVDLLITWYMKLRASDLESWSIEPEEWVNEQLQVSWEYQIRPCAENYFQDLVSYFKPQLSGFILRKIESVLSDDSADILTKDSVLAVFQLSANAISESCNFDQLFRNFFLPEALKDVPLENKLVKRRICLIASEWIPIQGSKETRLEMYQLIIQFLKESPINDRVVKLTAVQTLQHLIDDWEFRKYQFQPFLTETVAGLLGLLKGLEFTESKIFVLKVLSVLIERTNPLVSEQELLQIMTMIPAMWDESNNANEMIVKNSLMRVLRDLTIALNSNSNKTYPIVLPLIELCCTPGSDLYALLCEDGLELWGAVLKHLPTTVAVPDQIINLFPLTVSALSNWTEILPTVLQLVRSYAMLDFKLYETEKGLEILKILGGYLTSMRDDSIYLTSSLIETLVLQNQDSAQVVENITESGLFAEMVQYLTRESQTPNCEIKMSLPLLRLVHKNPVQFLGLLTRVTDTNLATKLNSLIESLINLLKLVYDSKIRKLFVLALFSFYDPAIFKEYLPKDQNSDLDYQIQNMSPESAVSLVLSTNFSNILFLATHLLEEVNENEQGDCEAYHKPSSYEDDDLTLIEQDQDETNEYALEYKLPPSAEKLRYNELIFKLDPVHRINTKGLIKYKMDSLSGIKGYQGLLASVDGETLEQLQMMINK</sequence>
<dbReference type="InterPro" id="IPR001494">
    <property type="entry name" value="Importin-beta_N"/>
</dbReference>
<keyword evidence="4" id="KW-0539">Nucleus</keyword>
<dbReference type="InterPro" id="IPR058669">
    <property type="entry name" value="TPR_IPO7/11-like"/>
</dbReference>
<dbReference type="GO" id="GO:0031267">
    <property type="term" value="F:small GTPase binding"/>
    <property type="evidence" value="ECO:0007669"/>
    <property type="project" value="InterPro"/>
</dbReference>
<dbReference type="Pfam" id="PF03810">
    <property type="entry name" value="IBN_N"/>
    <property type="match status" value="1"/>
</dbReference>
<dbReference type="Proteomes" id="UP000769157">
    <property type="component" value="Unassembled WGS sequence"/>
</dbReference>
<dbReference type="AlphaFoldDB" id="A0A9P8T1A4"/>
<evidence type="ECO:0000256" key="2">
    <source>
        <dbReference type="ARBA" id="ARBA00007991"/>
    </source>
</evidence>
<proteinExistence type="inferred from homology"/>
<dbReference type="Pfam" id="PF25758">
    <property type="entry name" value="TPR_IPO11"/>
    <property type="match status" value="1"/>
</dbReference>
<comment type="similarity">
    <text evidence="2">Belongs to the importin beta family.</text>
</comment>
<reference evidence="6" key="2">
    <citation type="submission" date="2021-01" db="EMBL/GenBank/DDBJ databases">
        <authorList>
            <person name="Schikora-Tamarit M.A."/>
        </authorList>
    </citation>
    <scope>NUCLEOTIDE SEQUENCE</scope>
    <source>
        <strain evidence="6">CBS6075</strain>
    </source>
</reference>
<dbReference type="GO" id="GO:0005829">
    <property type="term" value="C:cytosol"/>
    <property type="evidence" value="ECO:0007669"/>
    <property type="project" value="TreeGrafter"/>
</dbReference>
<evidence type="ECO:0000313" key="7">
    <source>
        <dbReference type="Proteomes" id="UP000769157"/>
    </source>
</evidence>
<feature type="domain" description="Importin N-terminal" evidence="5">
    <location>
        <begin position="27"/>
        <end position="99"/>
    </location>
</feature>
<dbReference type="GeneID" id="70237541"/>
<reference evidence="6" key="1">
    <citation type="journal article" date="2021" name="Open Biol.">
        <title>Shared evolutionary footprints suggest mitochondrial oxidative damage underlies multiple complex I losses in fungi.</title>
        <authorList>
            <person name="Schikora-Tamarit M.A."/>
            <person name="Marcet-Houben M."/>
            <person name="Nosek J."/>
            <person name="Gabaldon T."/>
        </authorList>
    </citation>
    <scope>NUCLEOTIDE SEQUENCE</scope>
    <source>
        <strain evidence="6">CBS6075</strain>
    </source>
</reference>
<keyword evidence="3" id="KW-0813">Transport</keyword>
<gene>
    <name evidence="6" type="ORF">OGAPHI_005577</name>
</gene>
<organism evidence="6 7">
    <name type="scientific">Ogataea philodendri</name>
    <dbReference type="NCBI Taxonomy" id="1378263"/>
    <lineage>
        <taxon>Eukaryota</taxon>
        <taxon>Fungi</taxon>
        <taxon>Dikarya</taxon>
        <taxon>Ascomycota</taxon>
        <taxon>Saccharomycotina</taxon>
        <taxon>Pichiomycetes</taxon>
        <taxon>Pichiales</taxon>
        <taxon>Pichiaceae</taxon>
        <taxon>Ogataea</taxon>
    </lineage>
</organism>
<dbReference type="GO" id="GO:0005635">
    <property type="term" value="C:nuclear envelope"/>
    <property type="evidence" value="ECO:0007669"/>
    <property type="project" value="TreeGrafter"/>
</dbReference>
<dbReference type="InterPro" id="IPR011989">
    <property type="entry name" value="ARM-like"/>
</dbReference>
<dbReference type="PANTHER" id="PTHR10997:SF7">
    <property type="entry name" value="IMPORTIN-11"/>
    <property type="match status" value="1"/>
</dbReference>
<protein>
    <recommendedName>
        <fullName evidence="5">Importin N-terminal domain-containing protein</fullName>
    </recommendedName>
</protein>
<dbReference type="OrthoDB" id="361693at2759"/>
<comment type="subcellular location">
    <subcellularLocation>
        <location evidence="1">Nucleus</location>
    </subcellularLocation>
</comment>
<evidence type="ECO:0000259" key="5">
    <source>
        <dbReference type="PROSITE" id="PS50166"/>
    </source>
</evidence>
<dbReference type="InterPro" id="IPR016024">
    <property type="entry name" value="ARM-type_fold"/>
</dbReference>
<dbReference type="GO" id="GO:0006606">
    <property type="term" value="P:protein import into nucleus"/>
    <property type="evidence" value="ECO:0007669"/>
    <property type="project" value="TreeGrafter"/>
</dbReference>
<name>A0A9P8T1A4_9ASCO</name>
<evidence type="ECO:0000256" key="1">
    <source>
        <dbReference type="ARBA" id="ARBA00004123"/>
    </source>
</evidence>
<dbReference type="Gene3D" id="1.25.10.10">
    <property type="entry name" value="Leucine-rich Repeat Variant"/>
    <property type="match status" value="1"/>
</dbReference>
<keyword evidence="7" id="KW-1185">Reference proteome</keyword>
<dbReference type="EMBL" id="JAEUBE010000378">
    <property type="protein sequence ID" value="KAH3662326.1"/>
    <property type="molecule type" value="Genomic_DNA"/>
</dbReference>
<evidence type="ECO:0000313" key="6">
    <source>
        <dbReference type="EMBL" id="KAH3662326.1"/>
    </source>
</evidence>
<dbReference type="RefSeq" id="XP_046059415.1">
    <property type="nucleotide sequence ID" value="XM_046206773.1"/>
</dbReference>
<dbReference type="SUPFAM" id="SSF48371">
    <property type="entry name" value="ARM repeat"/>
    <property type="match status" value="1"/>
</dbReference>
<dbReference type="SMART" id="SM00913">
    <property type="entry name" value="IBN_N"/>
    <property type="match status" value="1"/>
</dbReference>
<evidence type="ECO:0000256" key="3">
    <source>
        <dbReference type="ARBA" id="ARBA00022448"/>
    </source>
</evidence>
<comment type="caution">
    <text evidence="6">The sequence shown here is derived from an EMBL/GenBank/DDBJ whole genome shotgun (WGS) entry which is preliminary data.</text>
</comment>